<dbReference type="EMBL" id="CAJVPU010030828">
    <property type="protein sequence ID" value="CAG8715144.1"/>
    <property type="molecule type" value="Genomic_DNA"/>
</dbReference>
<proteinExistence type="predicted"/>
<gene>
    <name evidence="1" type="ORF">DHETER_LOCUS12497</name>
</gene>
<organism evidence="1 2">
    <name type="scientific">Dentiscutata heterogama</name>
    <dbReference type="NCBI Taxonomy" id="1316150"/>
    <lineage>
        <taxon>Eukaryota</taxon>
        <taxon>Fungi</taxon>
        <taxon>Fungi incertae sedis</taxon>
        <taxon>Mucoromycota</taxon>
        <taxon>Glomeromycotina</taxon>
        <taxon>Glomeromycetes</taxon>
        <taxon>Diversisporales</taxon>
        <taxon>Gigasporaceae</taxon>
        <taxon>Dentiscutata</taxon>
    </lineage>
</organism>
<evidence type="ECO:0000313" key="1">
    <source>
        <dbReference type="EMBL" id="CAG8715144.1"/>
    </source>
</evidence>
<reference evidence="1" key="1">
    <citation type="submission" date="2021-06" db="EMBL/GenBank/DDBJ databases">
        <authorList>
            <person name="Kallberg Y."/>
            <person name="Tangrot J."/>
            <person name="Rosling A."/>
        </authorList>
    </citation>
    <scope>NUCLEOTIDE SEQUENCE</scope>
    <source>
        <strain evidence="1">IL203A</strain>
    </source>
</reference>
<protein>
    <submittedName>
        <fullName evidence="1">1162_t:CDS:1</fullName>
    </submittedName>
</protein>
<feature type="non-terminal residue" evidence="1">
    <location>
        <position position="1"/>
    </location>
</feature>
<dbReference type="Proteomes" id="UP000789702">
    <property type="component" value="Unassembled WGS sequence"/>
</dbReference>
<evidence type="ECO:0000313" key="2">
    <source>
        <dbReference type="Proteomes" id="UP000789702"/>
    </source>
</evidence>
<name>A0ACA9PP80_9GLOM</name>
<sequence>PQTLYKKFSNAVAYYKQENKTVIDKKIRSYFNSISLHVYCHQLKFTSHNTNNSGSSSLPNNTSLIHISLQCEDELSKNAISQRDAFQKITAVTKKISEYEQIYLISTDESFKKTL</sequence>
<feature type="non-terminal residue" evidence="1">
    <location>
        <position position="115"/>
    </location>
</feature>
<accession>A0ACA9PP80</accession>
<comment type="caution">
    <text evidence="1">The sequence shown here is derived from an EMBL/GenBank/DDBJ whole genome shotgun (WGS) entry which is preliminary data.</text>
</comment>
<keyword evidence="2" id="KW-1185">Reference proteome</keyword>